<evidence type="ECO:0000313" key="1">
    <source>
        <dbReference type="EMBL" id="DBA16875.1"/>
    </source>
</evidence>
<keyword evidence="2" id="KW-1185">Reference proteome</keyword>
<protein>
    <submittedName>
        <fullName evidence="1">Uncharacterized protein</fullName>
    </submittedName>
</protein>
<accession>A0AAV2ZZM1</accession>
<reference evidence="1" key="1">
    <citation type="thesis" date="2020" institute="ProQuest LLC" country="789 East Eisenhower Parkway, Ann Arbor, MI, USA">
        <title>Comparative Genomics and Chromosome Evolution.</title>
        <authorList>
            <person name="Mudd A.B."/>
        </authorList>
    </citation>
    <scope>NUCLEOTIDE SEQUENCE</scope>
    <source>
        <strain evidence="1">1538</strain>
        <tissue evidence="1">Blood</tissue>
    </source>
</reference>
<organism evidence="1 2">
    <name type="scientific">Pyxicephalus adspersus</name>
    <name type="common">African bullfrog</name>
    <dbReference type="NCBI Taxonomy" id="30357"/>
    <lineage>
        <taxon>Eukaryota</taxon>
        <taxon>Metazoa</taxon>
        <taxon>Chordata</taxon>
        <taxon>Craniata</taxon>
        <taxon>Vertebrata</taxon>
        <taxon>Euteleostomi</taxon>
        <taxon>Amphibia</taxon>
        <taxon>Batrachia</taxon>
        <taxon>Anura</taxon>
        <taxon>Neobatrachia</taxon>
        <taxon>Ranoidea</taxon>
        <taxon>Pyxicephalidae</taxon>
        <taxon>Pyxicephalinae</taxon>
        <taxon>Pyxicephalus</taxon>
    </lineage>
</organism>
<comment type="caution">
    <text evidence="1">The sequence shown here is derived from an EMBL/GenBank/DDBJ whole genome shotgun (WGS) entry which is preliminary data.</text>
</comment>
<dbReference type="EMBL" id="DYDO01000010">
    <property type="protein sequence ID" value="DBA16875.1"/>
    <property type="molecule type" value="Genomic_DNA"/>
</dbReference>
<name>A0AAV2ZZM1_PYXAD</name>
<evidence type="ECO:0000313" key="2">
    <source>
        <dbReference type="Proteomes" id="UP001181693"/>
    </source>
</evidence>
<dbReference type="AlphaFoldDB" id="A0AAV2ZZM1"/>
<dbReference type="Proteomes" id="UP001181693">
    <property type="component" value="Unassembled WGS sequence"/>
</dbReference>
<proteinExistence type="predicted"/>
<gene>
    <name evidence="1" type="ORF">GDO54_002403</name>
</gene>
<sequence>MIPSSEEVITTMHPYCVCEHAHKDQKNERNRLIYSNTPSCVSLLRKEILPINFCSDSFTGNKNCTLRHSPSGFCVLAAVVFHKCRLLGDKSQRQPSSCRELCLRLAQII</sequence>